<dbReference type="InterPro" id="IPR011009">
    <property type="entry name" value="Kinase-like_dom_sf"/>
</dbReference>
<accession>A0A2M7XH87</accession>
<proteinExistence type="predicted"/>
<gene>
    <name evidence="1" type="ORF">CO172_02465</name>
</gene>
<sequence>MKKSIGFYYFSQGDFSQRQEEVLQEVVAKTGFELKEKIFVGTIYDKNKIGSIIFSGVYKNKSAVLKLQGLKPDLDEPLVIEKFYAQNKSNSIRLPEIYFFEPWQEDKGYGFFIAEQIETSRIFEMPFANQEQMHTYITFYQDYRTKAITQPWSKNEIPDPLRFTFERIDNWRKISESKKRLKTEDYVPYLLNYYPLVSPHLSKFNMVFSHGHLTANDIYKDPKNPNGFILFSNLWWSYRLEWYELAFNLWACVNNIKDTSKTFEQIRDYLEDWIKIYKTIPVVQTDSDFDEKISVLLLERFLGAILVDIGVHDQFEDPKNKELFEYLLDLNQKLFEYFAGKLGVSISSID</sequence>
<dbReference type="EMBL" id="PFWS01000037">
    <property type="protein sequence ID" value="PJA47247.1"/>
    <property type="molecule type" value="Genomic_DNA"/>
</dbReference>
<reference evidence="2" key="1">
    <citation type="submission" date="2017-09" db="EMBL/GenBank/DDBJ databases">
        <title>Depth-based differentiation of microbial function through sediment-hosted aquifers and enrichment of novel symbionts in the deep terrestrial subsurface.</title>
        <authorList>
            <person name="Probst A.J."/>
            <person name="Ladd B."/>
            <person name="Jarett J.K."/>
            <person name="Geller-Mcgrath D.E."/>
            <person name="Sieber C.M.K."/>
            <person name="Emerson J.B."/>
            <person name="Anantharaman K."/>
            <person name="Thomas B.C."/>
            <person name="Malmstrom R."/>
            <person name="Stieglmeier M."/>
            <person name="Klingl A."/>
            <person name="Woyke T."/>
            <person name="Ryan C.M."/>
            <person name="Banfield J.F."/>
        </authorList>
    </citation>
    <scope>NUCLEOTIDE SEQUENCE [LARGE SCALE GENOMIC DNA]</scope>
</reference>
<organism evidence="1 2">
    <name type="scientific">Candidatus Uhrbacteria bacterium CG_4_9_14_3_um_filter_36_7</name>
    <dbReference type="NCBI Taxonomy" id="1975033"/>
    <lineage>
        <taxon>Bacteria</taxon>
        <taxon>Candidatus Uhriibacteriota</taxon>
    </lineage>
</organism>
<evidence type="ECO:0000313" key="1">
    <source>
        <dbReference type="EMBL" id="PJA47247.1"/>
    </source>
</evidence>
<name>A0A2M7XH87_9BACT</name>
<dbReference type="SUPFAM" id="SSF56112">
    <property type="entry name" value="Protein kinase-like (PK-like)"/>
    <property type="match status" value="1"/>
</dbReference>
<dbReference type="Proteomes" id="UP000229749">
    <property type="component" value="Unassembled WGS sequence"/>
</dbReference>
<evidence type="ECO:0000313" key="2">
    <source>
        <dbReference type="Proteomes" id="UP000229749"/>
    </source>
</evidence>
<protein>
    <recommendedName>
        <fullName evidence="3">Aminoglycoside phosphotransferase domain-containing protein</fullName>
    </recommendedName>
</protein>
<comment type="caution">
    <text evidence="1">The sequence shown here is derived from an EMBL/GenBank/DDBJ whole genome shotgun (WGS) entry which is preliminary data.</text>
</comment>
<evidence type="ECO:0008006" key="3">
    <source>
        <dbReference type="Google" id="ProtNLM"/>
    </source>
</evidence>
<dbReference type="AlphaFoldDB" id="A0A2M7XH87"/>